<sequence>MQRTYGFILGPGPCKPARKLTAEDRNVIISAFHDSDLGHKNYLDREDLKTATVALLGYKPSKYEVDDTYKSCGLIENVPGQGITLEKFIDVMSSKMAVVDEDDEIRQTFLMFDSQCRGFLTQDDVTKVFSQVAPHMQKHAIESAFKEIDRDGDGRISYKDFEFMMKYNTDN</sequence>
<evidence type="ECO:0000256" key="3">
    <source>
        <dbReference type="ARBA" id="ARBA00023123"/>
    </source>
</evidence>
<evidence type="ECO:0000256" key="4">
    <source>
        <dbReference type="ARBA" id="ARBA00023175"/>
    </source>
</evidence>
<dbReference type="Pfam" id="PF13499">
    <property type="entry name" value="EF-hand_7"/>
    <property type="match status" value="1"/>
</dbReference>
<dbReference type="InterPro" id="IPR050403">
    <property type="entry name" value="Myosin_RLC"/>
</dbReference>
<evidence type="ECO:0000313" key="8">
    <source>
        <dbReference type="Proteomes" id="UP001209878"/>
    </source>
</evidence>
<dbReference type="FunFam" id="1.10.238.10:FF:000003">
    <property type="entry name" value="Calmodulin A"/>
    <property type="match status" value="1"/>
</dbReference>
<organism evidence="7 8">
    <name type="scientific">Ridgeia piscesae</name>
    <name type="common">Tubeworm</name>
    <dbReference type="NCBI Taxonomy" id="27915"/>
    <lineage>
        <taxon>Eukaryota</taxon>
        <taxon>Metazoa</taxon>
        <taxon>Spiralia</taxon>
        <taxon>Lophotrochozoa</taxon>
        <taxon>Annelida</taxon>
        <taxon>Polychaeta</taxon>
        <taxon>Sedentaria</taxon>
        <taxon>Canalipalpata</taxon>
        <taxon>Sabellida</taxon>
        <taxon>Siboglinidae</taxon>
        <taxon>Ridgeia</taxon>
    </lineage>
</organism>
<dbReference type="Pfam" id="PF13833">
    <property type="entry name" value="EF-hand_8"/>
    <property type="match status" value="1"/>
</dbReference>
<dbReference type="CDD" id="cd00051">
    <property type="entry name" value="EFh"/>
    <property type="match status" value="1"/>
</dbReference>
<keyword evidence="1" id="KW-0677">Repeat</keyword>
<dbReference type="SMART" id="SM00054">
    <property type="entry name" value="EFh"/>
    <property type="match status" value="3"/>
</dbReference>
<dbReference type="SUPFAM" id="SSF47473">
    <property type="entry name" value="EF-hand"/>
    <property type="match status" value="1"/>
</dbReference>
<keyword evidence="8" id="KW-1185">Reference proteome</keyword>
<comment type="caution">
    <text evidence="7">The sequence shown here is derived from an EMBL/GenBank/DDBJ whole genome shotgun (WGS) entry which is preliminary data.</text>
</comment>
<dbReference type="InterPro" id="IPR011992">
    <property type="entry name" value="EF-hand-dom_pair"/>
</dbReference>
<evidence type="ECO:0000313" key="7">
    <source>
        <dbReference type="EMBL" id="KAK2174891.1"/>
    </source>
</evidence>
<dbReference type="InterPro" id="IPR018247">
    <property type="entry name" value="EF_Hand_1_Ca_BS"/>
</dbReference>
<dbReference type="PANTHER" id="PTHR23049">
    <property type="entry name" value="MYOSIN REGULATORY LIGHT CHAIN 2"/>
    <property type="match status" value="1"/>
</dbReference>
<dbReference type="Gene3D" id="1.10.238.10">
    <property type="entry name" value="EF-hand"/>
    <property type="match status" value="1"/>
</dbReference>
<evidence type="ECO:0000259" key="6">
    <source>
        <dbReference type="PROSITE" id="PS50222"/>
    </source>
</evidence>
<reference evidence="7" key="1">
    <citation type="journal article" date="2023" name="Mol. Biol. Evol.">
        <title>Third-Generation Sequencing Reveals the Adaptive Role of the Epigenome in Three Deep-Sea Polychaetes.</title>
        <authorList>
            <person name="Perez M."/>
            <person name="Aroh O."/>
            <person name="Sun Y."/>
            <person name="Lan Y."/>
            <person name="Juniper S.K."/>
            <person name="Young C.R."/>
            <person name="Angers B."/>
            <person name="Qian P.Y."/>
        </authorList>
    </citation>
    <scope>NUCLEOTIDE SEQUENCE</scope>
    <source>
        <strain evidence="7">R07B-5</strain>
    </source>
</reference>
<dbReference type="GO" id="GO:0005509">
    <property type="term" value="F:calcium ion binding"/>
    <property type="evidence" value="ECO:0007669"/>
    <property type="project" value="InterPro"/>
</dbReference>
<dbReference type="Proteomes" id="UP001209878">
    <property type="component" value="Unassembled WGS sequence"/>
</dbReference>
<feature type="domain" description="EF-hand" evidence="6">
    <location>
        <begin position="100"/>
        <end position="135"/>
    </location>
</feature>
<dbReference type="PROSITE" id="PS00018">
    <property type="entry name" value="EF_HAND_1"/>
    <property type="match status" value="1"/>
</dbReference>
<name>A0AAD9KP48_RIDPI</name>
<dbReference type="PROSITE" id="PS50222">
    <property type="entry name" value="EF_HAND_2"/>
    <property type="match status" value="2"/>
</dbReference>
<dbReference type="GO" id="GO:0016459">
    <property type="term" value="C:myosin complex"/>
    <property type="evidence" value="ECO:0007669"/>
    <property type="project" value="UniProtKB-KW"/>
</dbReference>
<keyword evidence="3" id="KW-0518">Myosin</keyword>
<feature type="domain" description="EF-hand" evidence="6">
    <location>
        <begin position="136"/>
        <end position="171"/>
    </location>
</feature>
<dbReference type="InterPro" id="IPR002048">
    <property type="entry name" value="EF_hand_dom"/>
</dbReference>
<evidence type="ECO:0000256" key="1">
    <source>
        <dbReference type="ARBA" id="ARBA00022737"/>
    </source>
</evidence>
<accession>A0AAD9KP48</accession>
<dbReference type="AlphaFoldDB" id="A0AAD9KP48"/>
<keyword evidence="5" id="KW-0514">Muscle protein</keyword>
<evidence type="ECO:0000256" key="5">
    <source>
        <dbReference type="ARBA" id="ARBA00023179"/>
    </source>
</evidence>
<keyword evidence="2" id="KW-0106">Calcium</keyword>
<protein>
    <recommendedName>
        <fullName evidence="6">EF-hand domain-containing protein</fullName>
    </recommendedName>
</protein>
<dbReference type="EMBL" id="JAODUO010000768">
    <property type="protein sequence ID" value="KAK2174891.1"/>
    <property type="molecule type" value="Genomic_DNA"/>
</dbReference>
<gene>
    <name evidence="7" type="ORF">NP493_769g02028</name>
</gene>
<evidence type="ECO:0000256" key="2">
    <source>
        <dbReference type="ARBA" id="ARBA00022837"/>
    </source>
</evidence>
<proteinExistence type="predicted"/>
<keyword evidence="4" id="KW-0505">Motor protein</keyword>